<dbReference type="Pfam" id="PF06863">
    <property type="entry name" value="DUF1254"/>
    <property type="match status" value="1"/>
</dbReference>
<evidence type="ECO:0000313" key="3">
    <source>
        <dbReference type="EMBL" id="VAX17388.1"/>
    </source>
</evidence>
<feature type="domain" description="DUF1214" evidence="1">
    <location>
        <begin position="347"/>
        <end position="456"/>
    </location>
</feature>
<organism evidence="3">
    <name type="scientific">hydrothermal vent metagenome</name>
    <dbReference type="NCBI Taxonomy" id="652676"/>
    <lineage>
        <taxon>unclassified sequences</taxon>
        <taxon>metagenomes</taxon>
        <taxon>ecological metagenomes</taxon>
    </lineage>
</organism>
<dbReference type="InterPro" id="IPR010621">
    <property type="entry name" value="DUF1214"/>
</dbReference>
<dbReference type="InterPro" id="IPR010679">
    <property type="entry name" value="DUF1254"/>
</dbReference>
<dbReference type="InterPro" id="IPR037050">
    <property type="entry name" value="DUF1254_sf"/>
</dbReference>
<evidence type="ECO:0000259" key="2">
    <source>
        <dbReference type="Pfam" id="PF06863"/>
    </source>
</evidence>
<dbReference type="PANTHER" id="PTHR36509">
    <property type="entry name" value="BLL3101 PROTEIN"/>
    <property type="match status" value="1"/>
</dbReference>
<dbReference type="Gene3D" id="2.60.120.600">
    <property type="entry name" value="Domain of unknown function DUF1214, C-terminal domain"/>
    <property type="match status" value="1"/>
</dbReference>
<dbReference type="SUPFAM" id="SSF160935">
    <property type="entry name" value="VPA0735-like"/>
    <property type="match status" value="1"/>
</dbReference>
<proteinExistence type="predicted"/>
<dbReference type="EMBL" id="UOGD01000078">
    <property type="protein sequence ID" value="VAX17388.1"/>
    <property type="molecule type" value="Genomic_DNA"/>
</dbReference>
<dbReference type="InterPro" id="IPR037049">
    <property type="entry name" value="DUF1214_C_sf"/>
</dbReference>
<dbReference type="PANTHER" id="PTHR36509:SF2">
    <property type="entry name" value="BLL3101 PROTEIN"/>
    <property type="match status" value="1"/>
</dbReference>
<gene>
    <name evidence="3" type="ORF">MNBD_IGNAVI01-1193</name>
</gene>
<dbReference type="Pfam" id="PF06742">
    <property type="entry name" value="DUF1214"/>
    <property type="match status" value="1"/>
</dbReference>
<accession>A0A3B1C0U4</accession>
<sequence length="472" mass="52300">MKKIITGSLIIVLVALMSTACSNSNNNGISDKKIVEIATKAYVFGYPMILMDYTKKVATNVETPTTNGYAPVNQLGHFRMFPNDKFTAVVKPNVDTYYSNAWFDLRTEPIVFTVPATETYYLLPLYDAYSNVFAVPGPRTTGTGAHTFLLTSPFWKGDVPEGMEQIKAPTNTVWLVGRTQVNSAEDGATVVRAFQDGMKVDLLSKYGTDYQPPLGKVSAEKSKIVPVDDTRKLSFEDYINKMLQLMVDNPPAKADAPLIKDMESIGMKVGEKFSTEGLSPELVKELNEIPEAAHQNWIDKSTGKKDAGVPIVNNWLFATKNMGTYGTDYEQRAFVAFIGLGANLPADAVYPSTSRDSEGNPTVGTNKYVLHFDKDGIPPVNAFWSLTAYNSKDFLVKNPINRFAIGDRDKLKFNKDGSLDIYIQNSDPGRDKTANWLPSTQEGLTNLTLRIYWPKESVLDGTWEVPGIKKVD</sequence>
<evidence type="ECO:0008006" key="4">
    <source>
        <dbReference type="Google" id="ProtNLM"/>
    </source>
</evidence>
<reference evidence="3" key="1">
    <citation type="submission" date="2018-06" db="EMBL/GenBank/DDBJ databases">
        <authorList>
            <person name="Zhirakovskaya E."/>
        </authorList>
    </citation>
    <scope>NUCLEOTIDE SEQUENCE</scope>
</reference>
<dbReference type="PROSITE" id="PS51257">
    <property type="entry name" value="PROKAR_LIPOPROTEIN"/>
    <property type="match status" value="1"/>
</dbReference>
<name>A0A3B1C0U4_9ZZZZ</name>
<dbReference type="Gene3D" id="2.60.40.1610">
    <property type="entry name" value="Domain of unknown function DUF1254"/>
    <property type="match status" value="1"/>
</dbReference>
<dbReference type="AlphaFoldDB" id="A0A3B1C0U4"/>
<protein>
    <recommendedName>
        <fullName evidence="4">DUF1254 domain-containing protein</fullName>
    </recommendedName>
</protein>
<evidence type="ECO:0000259" key="1">
    <source>
        <dbReference type="Pfam" id="PF06742"/>
    </source>
</evidence>
<feature type="domain" description="DUF1254" evidence="2">
    <location>
        <begin position="72"/>
        <end position="200"/>
    </location>
</feature>